<name>A0A645H2U2_9ZZZZ</name>
<comment type="caution">
    <text evidence="1">The sequence shown here is derived from an EMBL/GenBank/DDBJ whole genome shotgun (WGS) entry which is preliminary data.</text>
</comment>
<dbReference type="EMBL" id="VSSQ01084999">
    <property type="protein sequence ID" value="MPN32806.1"/>
    <property type="molecule type" value="Genomic_DNA"/>
</dbReference>
<reference evidence="1" key="1">
    <citation type="submission" date="2019-08" db="EMBL/GenBank/DDBJ databases">
        <authorList>
            <person name="Kucharzyk K."/>
            <person name="Murdoch R.W."/>
            <person name="Higgins S."/>
            <person name="Loffler F."/>
        </authorList>
    </citation>
    <scope>NUCLEOTIDE SEQUENCE</scope>
</reference>
<proteinExistence type="predicted"/>
<accession>A0A645H2U2</accession>
<sequence length="80" mass="8808">MAVDASQFFIDILDCQLRAFKSHLPGVGYVSAQGKGTADHNGFFGGRLIACAVFVTGRRGASRTAARENQSQYEYYRQQT</sequence>
<evidence type="ECO:0000313" key="1">
    <source>
        <dbReference type="EMBL" id="MPN32806.1"/>
    </source>
</evidence>
<organism evidence="1">
    <name type="scientific">bioreactor metagenome</name>
    <dbReference type="NCBI Taxonomy" id="1076179"/>
    <lineage>
        <taxon>unclassified sequences</taxon>
        <taxon>metagenomes</taxon>
        <taxon>ecological metagenomes</taxon>
    </lineage>
</organism>
<gene>
    <name evidence="1" type="ORF">SDC9_180286</name>
</gene>
<protein>
    <submittedName>
        <fullName evidence="1">Uncharacterized protein</fullName>
    </submittedName>
</protein>
<dbReference type="AlphaFoldDB" id="A0A645H2U2"/>